<organism evidence="1 2">
    <name type="scientific">Salmonirosea aquatica</name>
    <dbReference type="NCBI Taxonomy" id="2654236"/>
    <lineage>
        <taxon>Bacteria</taxon>
        <taxon>Pseudomonadati</taxon>
        <taxon>Bacteroidota</taxon>
        <taxon>Cytophagia</taxon>
        <taxon>Cytophagales</taxon>
        <taxon>Spirosomataceae</taxon>
        <taxon>Salmonirosea</taxon>
    </lineage>
</organism>
<protein>
    <submittedName>
        <fullName evidence="1">Uncharacterized protein</fullName>
    </submittedName>
</protein>
<dbReference type="EMBL" id="WHLY01000002">
    <property type="protein sequence ID" value="MPR32394.1"/>
    <property type="molecule type" value="Genomic_DNA"/>
</dbReference>
<evidence type="ECO:0000313" key="1">
    <source>
        <dbReference type="EMBL" id="MPR32394.1"/>
    </source>
</evidence>
<gene>
    <name evidence="1" type="ORF">GBK04_03290</name>
</gene>
<proteinExistence type="predicted"/>
<dbReference type="Proteomes" id="UP000479293">
    <property type="component" value="Unassembled WGS sequence"/>
</dbReference>
<accession>A0A7C9BF10</accession>
<reference evidence="1 2" key="1">
    <citation type="submission" date="2019-10" db="EMBL/GenBank/DDBJ databases">
        <title>Draft Genome Sequence of Cytophagaceae sp. SJW1-29.</title>
        <authorList>
            <person name="Choi A."/>
        </authorList>
    </citation>
    <scope>NUCLEOTIDE SEQUENCE [LARGE SCALE GENOMIC DNA]</scope>
    <source>
        <strain evidence="1 2">SJW1-29</strain>
    </source>
</reference>
<name>A0A7C9BF10_9BACT</name>
<dbReference type="AlphaFoldDB" id="A0A7C9BF10"/>
<keyword evidence="2" id="KW-1185">Reference proteome</keyword>
<dbReference type="RefSeq" id="WP_152756809.1">
    <property type="nucleotide sequence ID" value="NZ_WHLY01000002.1"/>
</dbReference>
<comment type="caution">
    <text evidence="1">The sequence shown here is derived from an EMBL/GenBank/DDBJ whole genome shotgun (WGS) entry which is preliminary data.</text>
</comment>
<sequence length="66" mass="7859">MENEMNPYADQDGKPLPGKIADFLEWSDQQYERYLTTLSNEEREKEVRLREKRQARIQSQISVSIV</sequence>
<evidence type="ECO:0000313" key="2">
    <source>
        <dbReference type="Proteomes" id="UP000479293"/>
    </source>
</evidence>